<evidence type="ECO:0000313" key="14">
    <source>
        <dbReference type="Proteomes" id="UP000521199"/>
    </source>
</evidence>
<reference evidence="13 14" key="1">
    <citation type="submission" date="2020-08" db="EMBL/GenBank/DDBJ databases">
        <title>Genomic Encyclopedia of Type Strains, Phase IV (KMG-IV): sequencing the most valuable type-strain genomes for metagenomic binning, comparative biology and taxonomic classification.</title>
        <authorList>
            <person name="Goeker M."/>
        </authorList>
    </citation>
    <scope>NUCLEOTIDE SEQUENCE [LARGE SCALE GENOMIC DNA]</scope>
    <source>
        <strain evidence="13 14">DSM 24163</strain>
    </source>
</reference>
<evidence type="ECO:0000313" key="13">
    <source>
        <dbReference type="EMBL" id="MBB5207913.1"/>
    </source>
</evidence>
<keyword evidence="10 11" id="KW-0012">Acyltransferase</keyword>
<keyword evidence="5 11" id="KW-0808">Transferase</keyword>
<comment type="pathway">
    <text evidence="2 11">Glycan biosynthesis; alginate biosynthesis.</text>
</comment>
<sequence length="470" mass="53551">MMFDTLQFWLFFAATMLLLATLRQRPAKIALVLLSYVFYGFWDVRFCLLLAGSTAVNYLFGRLIDARDGAARKRMVTYAVVFNLGVLAFFKYFNFFIDSFASVFGVDPAGMALNIILPVGISFFTFEGIAYAVDVYRRQLKAVRDPVDFSLFIAFFPHLVAGPIIRPTDFFPQLAQRPPLTSEDSRWGMREILKGLIKKVAFANYFAPIADAWFSGGQYEGAAVPAWIGVLAFSMQIYFDFSGYTDIARGCARLLGYRFPPNFERPYLSANITDFWRRWHISLSFWLRDYLYISLGGNRVSVPRTYVNLLIVMGLGGLWHGASWNFAIWGLYHGVLLIGHRLWRQAIERSGVARIVDLPVLVPMWVALTFVIVTLGWVPFRAPTLDATALTFAALWTVPDLSFAAMHWGVWLIPLGTLLFCLIDRKRRLQDWLTQRARLPVAVIAAVAALWFLQVFAQIDAQVPFVYFQF</sequence>
<keyword evidence="11" id="KW-0997">Cell inner membrane</keyword>
<evidence type="ECO:0000256" key="12">
    <source>
        <dbReference type="SAM" id="Phobius"/>
    </source>
</evidence>
<keyword evidence="9 11" id="KW-0472">Membrane</keyword>
<keyword evidence="6 11" id="KW-0812">Transmembrane</keyword>
<evidence type="ECO:0000256" key="5">
    <source>
        <dbReference type="ARBA" id="ARBA00022679"/>
    </source>
</evidence>
<dbReference type="InterPro" id="IPR028362">
    <property type="entry name" value="AlgI"/>
</dbReference>
<accession>A0A7W8D4R7</accession>
<keyword evidence="14" id="KW-1185">Reference proteome</keyword>
<evidence type="ECO:0000256" key="2">
    <source>
        <dbReference type="ARBA" id="ARBA00005182"/>
    </source>
</evidence>
<feature type="transmembrane region" description="Helical" evidence="12">
    <location>
        <begin position="39"/>
        <end position="64"/>
    </location>
</feature>
<protein>
    <recommendedName>
        <fullName evidence="11">Probable alginate O-acetylase</fullName>
        <ecNumber evidence="11">2.3.1.-</ecNumber>
    </recommendedName>
</protein>
<feature type="transmembrane region" description="Helical" evidence="12">
    <location>
        <begin position="326"/>
        <end position="343"/>
    </location>
</feature>
<dbReference type="RefSeq" id="WP_183960426.1">
    <property type="nucleotide sequence ID" value="NZ_JACHHP010000002.1"/>
</dbReference>
<evidence type="ECO:0000256" key="3">
    <source>
        <dbReference type="ARBA" id="ARBA00010323"/>
    </source>
</evidence>
<dbReference type="PIRSF" id="PIRSF016636">
    <property type="entry name" value="AlgI_DltB"/>
    <property type="match status" value="1"/>
</dbReference>
<feature type="transmembrane region" description="Helical" evidence="12">
    <location>
        <begin position="109"/>
        <end position="133"/>
    </location>
</feature>
<dbReference type="EMBL" id="JACHHP010000002">
    <property type="protein sequence ID" value="MBB5207913.1"/>
    <property type="molecule type" value="Genomic_DNA"/>
</dbReference>
<proteinExistence type="inferred from homology"/>
<dbReference type="GO" id="GO:0016746">
    <property type="term" value="F:acyltransferase activity"/>
    <property type="evidence" value="ECO:0007669"/>
    <property type="project" value="UniProtKB-KW"/>
</dbReference>
<dbReference type="EC" id="2.3.1.-" evidence="11"/>
<evidence type="ECO:0000256" key="6">
    <source>
        <dbReference type="ARBA" id="ARBA00022692"/>
    </source>
</evidence>
<evidence type="ECO:0000256" key="10">
    <source>
        <dbReference type="ARBA" id="ARBA00023315"/>
    </source>
</evidence>
<dbReference type="Pfam" id="PF03062">
    <property type="entry name" value="MBOAT"/>
    <property type="match status" value="1"/>
</dbReference>
<dbReference type="PIRSF" id="PIRSF500217">
    <property type="entry name" value="AlgI"/>
    <property type="match status" value="1"/>
</dbReference>
<comment type="similarity">
    <text evidence="3 11">Belongs to the membrane-bound acyltransferase family.</text>
</comment>
<evidence type="ECO:0000256" key="7">
    <source>
        <dbReference type="ARBA" id="ARBA00022841"/>
    </source>
</evidence>
<dbReference type="GO" id="GO:0042121">
    <property type="term" value="P:alginic acid biosynthetic process"/>
    <property type="evidence" value="ECO:0007669"/>
    <property type="project" value="UniProtKB-UniRule"/>
</dbReference>
<comment type="subcellular location">
    <subcellularLocation>
        <location evidence="11">Cell inner membrane</location>
    </subcellularLocation>
    <subcellularLocation>
        <location evidence="1">Cell membrane</location>
        <topology evidence="1">Multi-pass membrane protein</topology>
    </subcellularLocation>
</comment>
<dbReference type="InterPro" id="IPR004299">
    <property type="entry name" value="MBOAT_fam"/>
</dbReference>
<feature type="transmembrane region" description="Helical" evidence="12">
    <location>
        <begin position="405"/>
        <end position="425"/>
    </location>
</feature>
<name>A0A7W8D4R7_9GAMM</name>
<dbReference type="InterPro" id="IPR051085">
    <property type="entry name" value="MB_O-acyltransferase"/>
</dbReference>
<dbReference type="GO" id="GO:0005886">
    <property type="term" value="C:plasma membrane"/>
    <property type="evidence" value="ECO:0007669"/>
    <property type="project" value="UniProtKB-SubCell"/>
</dbReference>
<feature type="transmembrane region" description="Helical" evidence="12">
    <location>
        <begin position="76"/>
        <end position="97"/>
    </location>
</feature>
<comment type="caution">
    <text evidence="13">The sequence shown here is derived from an EMBL/GenBank/DDBJ whole genome shotgun (WGS) entry which is preliminary data.</text>
</comment>
<dbReference type="PANTHER" id="PTHR13285:SF23">
    <property type="entry name" value="TEICHOIC ACID D-ALANYLTRANSFERASE"/>
    <property type="match status" value="1"/>
</dbReference>
<keyword evidence="8 12" id="KW-1133">Transmembrane helix</keyword>
<evidence type="ECO:0000256" key="9">
    <source>
        <dbReference type="ARBA" id="ARBA00023136"/>
    </source>
</evidence>
<feature type="transmembrane region" description="Helical" evidence="12">
    <location>
        <begin position="437"/>
        <end position="457"/>
    </location>
</feature>
<evidence type="ECO:0000256" key="1">
    <source>
        <dbReference type="ARBA" id="ARBA00004651"/>
    </source>
</evidence>
<feature type="transmembrane region" description="Helical" evidence="12">
    <location>
        <begin position="355"/>
        <end position="378"/>
    </location>
</feature>
<dbReference type="AlphaFoldDB" id="A0A7W8D4R7"/>
<dbReference type="PANTHER" id="PTHR13285">
    <property type="entry name" value="ACYLTRANSFERASE"/>
    <property type="match status" value="1"/>
</dbReference>
<evidence type="ECO:0000256" key="11">
    <source>
        <dbReference type="PIRNR" id="PIRNR016636"/>
    </source>
</evidence>
<keyword evidence="7 11" id="KW-0016">Alginate biosynthesis</keyword>
<dbReference type="InterPro" id="IPR024194">
    <property type="entry name" value="Ac/AlaTfrase_AlgI/DltB"/>
</dbReference>
<organism evidence="13 14">
    <name type="scientific">Chiayiivirga flava</name>
    <dbReference type="NCBI Taxonomy" id="659595"/>
    <lineage>
        <taxon>Bacteria</taxon>
        <taxon>Pseudomonadati</taxon>
        <taxon>Pseudomonadota</taxon>
        <taxon>Gammaproteobacteria</taxon>
        <taxon>Lysobacterales</taxon>
        <taxon>Lysobacteraceae</taxon>
        <taxon>Chiayiivirga</taxon>
    </lineage>
</organism>
<evidence type="ECO:0000256" key="8">
    <source>
        <dbReference type="ARBA" id="ARBA00022989"/>
    </source>
</evidence>
<gene>
    <name evidence="13" type="ORF">HNQ52_001442</name>
</gene>
<feature type="transmembrane region" description="Helical" evidence="12">
    <location>
        <begin position="305"/>
        <end position="320"/>
    </location>
</feature>
<keyword evidence="4 11" id="KW-1003">Cell membrane</keyword>
<dbReference type="Proteomes" id="UP000521199">
    <property type="component" value="Unassembled WGS sequence"/>
</dbReference>
<dbReference type="UniPathway" id="UPA00286"/>
<evidence type="ECO:0000256" key="4">
    <source>
        <dbReference type="ARBA" id="ARBA00022475"/>
    </source>
</evidence>